<dbReference type="InterPro" id="IPR000719">
    <property type="entry name" value="Prot_kinase_dom"/>
</dbReference>
<feature type="domain" description="Protein kinase" evidence="3">
    <location>
        <begin position="1"/>
        <end position="101"/>
    </location>
</feature>
<dbReference type="GO" id="GO:0004674">
    <property type="term" value="F:protein serine/threonine kinase activity"/>
    <property type="evidence" value="ECO:0007669"/>
    <property type="project" value="TreeGrafter"/>
</dbReference>
<keyword evidence="1" id="KW-0547">Nucleotide-binding</keyword>
<dbReference type="OrthoDB" id="193931at2759"/>
<dbReference type="SUPFAM" id="SSF56112">
    <property type="entry name" value="Protein kinase-like (PK-like)"/>
    <property type="match status" value="1"/>
</dbReference>
<evidence type="ECO:0000313" key="5">
    <source>
        <dbReference type="Proteomes" id="UP000269721"/>
    </source>
</evidence>
<dbReference type="Gene3D" id="1.10.510.10">
    <property type="entry name" value="Transferase(Phosphotransferase) domain 1"/>
    <property type="match status" value="1"/>
</dbReference>
<evidence type="ECO:0000259" key="3">
    <source>
        <dbReference type="PROSITE" id="PS50011"/>
    </source>
</evidence>
<keyword evidence="2" id="KW-0067">ATP-binding</keyword>
<dbReference type="GO" id="GO:0005524">
    <property type="term" value="F:ATP binding"/>
    <property type="evidence" value="ECO:0007669"/>
    <property type="project" value="UniProtKB-KW"/>
</dbReference>
<dbReference type="EMBL" id="KZ995175">
    <property type="protein sequence ID" value="RKO91219.1"/>
    <property type="molecule type" value="Genomic_DNA"/>
</dbReference>
<dbReference type="InterPro" id="IPR011009">
    <property type="entry name" value="Kinase-like_dom_sf"/>
</dbReference>
<dbReference type="PANTHER" id="PTHR24346:SF106">
    <property type="entry name" value="PROTEIN KINASE DOMAIN-CONTAINING PROTEIN"/>
    <property type="match status" value="1"/>
</dbReference>
<dbReference type="AlphaFoldDB" id="A0A4P9WER7"/>
<proteinExistence type="predicted"/>
<name>A0A4P9WER7_9FUNG</name>
<keyword evidence="4" id="KW-0808">Transferase</keyword>
<feature type="non-terminal residue" evidence="4">
    <location>
        <position position="1"/>
    </location>
</feature>
<reference evidence="5" key="1">
    <citation type="journal article" date="2018" name="Nat. Microbiol.">
        <title>Leveraging single-cell genomics to expand the fungal tree of life.</title>
        <authorList>
            <person name="Ahrendt S.R."/>
            <person name="Quandt C.A."/>
            <person name="Ciobanu D."/>
            <person name="Clum A."/>
            <person name="Salamov A."/>
            <person name="Andreopoulos B."/>
            <person name="Cheng J.F."/>
            <person name="Woyke T."/>
            <person name="Pelin A."/>
            <person name="Henrissat B."/>
            <person name="Reynolds N.K."/>
            <person name="Benny G.L."/>
            <person name="Smith M.E."/>
            <person name="James T.Y."/>
            <person name="Grigoriev I.V."/>
        </authorList>
    </citation>
    <scope>NUCLEOTIDE SEQUENCE [LARGE SCALE GENOMIC DNA]</scope>
</reference>
<dbReference type="GO" id="GO:0035556">
    <property type="term" value="P:intracellular signal transduction"/>
    <property type="evidence" value="ECO:0007669"/>
    <property type="project" value="TreeGrafter"/>
</dbReference>
<dbReference type="PROSITE" id="PS50011">
    <property type="entry name" value="PROTEIN_KINASE_DOM"/>
    <property type="match status" value="1"/>
</dbReference>
<accession>A0A4P9WER7</accession>
<dbReference type="Pfam" id="PF00069">
    <property type="entry name" value="Pkinase"/>
    <property type="match status" value="1"/>
</dbReference>
<sequence>QVAIKVIEKSQLQSEKQNARLQREIRFLMLLHHPHIVKIVEVIETDEVLYIVMEYAAGGELFDYIVAHKRVKENEARSFFRMVLSAVDYCHKVGTWCYVGR</sequence>
<evidence type="ECO:0000256" key="2">
    <source>
        <dbReference type="ARBA" id="ARBA00022840"/>
    </source>
</evidence>
<dbReference type="GO" id="GO:0005737">
    <property type="term" value="C:cytoplasm"/>
    <property type="evidence" value="ECO:0007669"/>
    <property type="project" value="TreeGrafter"/>
</dbReference>
<dbReference type="Proteomes" id="UP000269721">
    <property type="component" value="Unassembled WGS sequence"/>
</dbReference>
<evidence type="ECO:0000256" key="1">
    <source>
        <dbReference type="ARBA" id="ARBA00022741"/>
    </source>
</evidence>
<organism evidence="4 5">
    <name type="scientific">Blyttiomyces helicus</name>
    <dbReference type="NCBI Taxonomy" id="388810"/>
    <lineage>
        <taxon>Eukaryota</taxon>
        <taxon>Fungi</taxon>
        <taxon>Fungi incertae sedis</taxon>
        <taxon>Chytridiomycota</taxon>
        <taxon>Chytridiomycota incertae sedis</taxon>
        <taxon>Chytridiomycetes</taxon>
        <taxon>Chytridiomycetes incertae sedis</taxon>
        <taxon>Blyttiomyces</taxon>
    </lineage>
</organism>
<dbReference type="SMART" id="SM00220">
    <property type="entry name" value="S_TKc"/>
    <property type="match status" value="1"/>
</dbReference>
<keyword evidence="5" id="KW-1185">Reference proteome</keyword>
<protein>
    <submittedName>
        <fullName evidence="4">Kinase-like domain-containing protein</fullName>
    </submittedName>
</protein>
<dbReference type="PANTHER" id="PTHR24346">
    <property type="entry name" value="MAP/MICROTUBULE AFFINITY-REGULATING KINASE"/>
    <property type="match status" value="1"/>
</dbReference>
<gene>
    <name evidence="4" type="ORF">BDK51DRAFT_22257</name>
</gene>
<keyword evidence="4" id="KW-0418">Kinase</keyword>
<evidence type="ECO:0000313" key="4">
    <source>
        <dbReference type="EMBL" id="RKO91219.1"/>
    </source>
</evidence>